<feature type="binding site" evidence="6">
    <location>
        <position position="188"/>
    </location>
    <ligand>
        <name>a divalent metal cation</name>
        <dbReference type="ChEBI" id="CHEBI:60240"/>
        <label>2</label>
    </ligand>
</feature>
<keyword evidence="1 6" id="KW-0479">Metal-binding</keyword>
<dbReference type="Gene3D" id="3.90.79.20">
    <property type="match status" value="1"/>
</dbReference>
<feature type="binding site" evidence="6">
    <location>
        <position position="130"/>
    </location>
    <ligand>
        <name>Zn(2+)</name>
        <dbReference type="ChEBI" id="CHEBI:29105"/>
    </ligand>
</feature>
<feature type="binding site" evidence="6">
    <location>
        <position position="233"/>
    </location>
    <ligand>
        <name>a divalent metal cation</name>
        <dbReference type="ChEBI" id="CHEBI:60240"/>
        <label>1</label>
    </ligand>
</feature>
<dbReference type="InterPro" id="IPR049734">
    <property type="entry name" value="NudC-like_C"/>
</dbReference>
<feature type="short sequence motif" description="Nudix box" evidence="6">
    <location>
        <begin position="173"/>
        <end position="194"/>
    </location>
</feature>
<protein>
    <recommendedName>
        <fullName evidence="6">NAD-capped RNA hydrolase NudC</fullName>
        <shortName evidence="6">DeNADding enzyme NudC</shortName>
        <ecNumber evidence="6">3.6.1.-</ecNumber>
    </recommendedName>
    <alternativeName>
        <fullName evidence="6">NADH pyrophosphatase</fullName>
        <ecNumber evidence="6">3.6.1.22</ecNumber>
    </alternativeName>
</protein>
<dbReference type="GO" id="GO:0000210">
    <property type="term" value="F:NAD+ diphosphatase activity"/>
    <property type="evidence" value="ECO:0007669"/>
    <property type="project" value="UniProtKB-UniRule"/>
</dbReference>
<dbReference type="PANTHER" id="PTHR11383">
    <property type="entry name" value="NUCLEOSIDE DIPHOSPHATE-LINKED MOIETY X MOTIF 13"/>
    <property type="match status" value="1"/>
</dbReference>
<dbReference type="EC" id="3.6.1.22" evidence="6"/>
<dbReference type="GO" id="GO:0008270">
    <property type="term" value="F:zinc ion binding"/>
    <property type="evidence" value="ECO:0007669"/>
    <property type="project" value="UniProtKB-UniRule"/>
</dbReference>
<feature type="binding site" evidence="6">
    <location>
        <position position="138"/>
    </location>
    <ligand>
        <name>substrate</name>
    </ligand>
</feature>
<feature type="domain" description="Nudix hydrolase" evidence="7">
    <location>
        <begin position="139"/>
        <end position="262"/>
    </location>
</feature>
<feature type="binding site" evidence="6">
    <location>
        <position position="233"/>
    </location>
    <ligand>
        <name>a divalent metal cation</name>
        <dbReference type="ChEBI" id="CHEBI:60240"/>
        <label>3</label>
    </ligand>
</feature>
<dbReference type="Pfam" id="PF00293">
    <property type="entry name" value="NUDIX"/>
    <property type="match status" value="1"/>
</dbReference>
<keyword evidence="6" id="KW-0862">Zinc</keyword>
<comment type="subunit">
    <text evidence="6">Homodimer.</text>
</comment>
<feature type="binding site" evidence="6">
    <location>
        <position position="255"/>
    </location>
    <ligand>
        <name>substrate</name>
    </ligand>
</feature>
<sequence length="275" mass="30110">MWPVDFIPQYIHTTASVDALCLAFIGDQLLVSADGQLPLATALPISAEISVQIGECSGKACILLAWPKETPHSDQLQAIGLRSAWGLLDNSSYWIAARAQQLLTFDRQHRFCGCCGTATARMPTETARECPACLHRSYPRISPAMMVLIKKGRELLLARSPHFRPGIYSALAGFVEAGESLEECIHREIHEEVGVKVGKLSWFGSQSHPFPHSLMLAFIADYSSGEIIPQADEIEDAQWFSPENLPELPSSSSIAYRLIQAGLANILAEDHAKAV</sequence>
<dbReference type="Pfam" id="PF09296">
    <property type="entry name" value="NUDIX-like"/>
    <property type="match status" value="1"/>
</dbReference>
<feature type="binding site" evidence="6">
    <location>
        <position position="125"/>
    </location>
    <ligand>
        <name>substrate</name>
    </ligand>
</feature>
<evidence type="ECO:0000256" key="4">
    <source>
        <dbReference type="ARBA" id="ARBA00023027"/>
    </source>
</evidence>
<feature type="binding site" evidence="6">
    <location>
        <position position="112"/>
    </location>
    <ligand>
        <name>Zn(2+)</name>
        <dbReference type="ChEBI" id="CHEBI:29105"/>
    </ligand>
</feature>
<dbReference type="InterPro" id="IPR020084">
    <property type="entry name" value="NUDIX_hydrolase_CS"/>
</dbReference>
<dbReference type="CDD" id="cd03429">
    <property type="entry name" value="NUDIX_NADH_pyrophosphatase_Nudt13"/>
    <property type="match status" value="1"/>
</dbReference>
<dbReference type="Pfam" id="PF09297">
    <property type="entry name" value="Zn_ribbon_NUD"/>
    <property type="match status" value="1"/>
</dbReference>
<dbReference type="EC" id="3.6.1.-" evidence="6"/>
<dbReference type="InterPro" id="IPR015797">
    <property type="entry name" value="NUDIX_hydrolase-like_dom_sf"/>
</dbReference>
<evidence type="ECO:0000256" key="5">
    <source>
        <dbReference type="ARBA" id="ARBA00023211"/>
    </source>
</evidence>
<comment type="cofactor">
    <cofactor evidence="6">
        <name>Mg(2+)</name>
        <dbReference type="ChEBI" id="CHEBI:18420"/>
    </cofactor>
    <cofactor evidence="6">
        <name>Mn(2+)</name>
        <dbReference type="ChEBI" id="CHEBI:29035"/>
    </cofactor>
    <text evidence="6">Divalent metal cations. Mg(2+) or Mn(2+).</text>
</comment>
<dbReference type="PROSITE" id="PS00893">
    <property type="entry name" value="NUDIX_BOX"/>
    <property type="match status" value="1"/>
</dbReference>
<organism evidence="8 9">
    <name type="scientific">Iodobacter fluviatilis</name>
    <dbReference type="NCBI Taxonomy" id="537"/>
    <lineage>
        <taxon>Bacteria</taxon>
        <taxon>Pseudomonadati</taxon>
        <taxon>Pseudomonadota</taxon>
        <taxon>Betaproteobacteria</taxon>
        <taxon>Neisseriales</taxon>
        <taxon>Chitinibacteraceae</taxon>
        <taxon>Iodobacter</taxon>
    </lineage>
</organism>
<dbReference type="AlphaFoldDB" id="A0A7G3G9K5"/>
<gene>
    <name evidence="6" type="primary">nudC</name>
    <name evidence="8" type="ORF">C1H71_07660</name>
</gene>
<dbReference type="InterPro" id="IPR015375">
    <property type="entry name" value="NADH_PPase-like_N"/>
</dbReference>
<feature type="binding site" evidence="6">
    <location>
        <position position="133"/>
    </location>
    <ligand>
        <name>Zn(2+)</name>
        <dbReference type="ChEBI" id="CHEBI:29105"/>
    </ligand>
</feature>
<dbReference type="KEGG" id="ifl:C1H71_07660"/>
<comment type="similarity">
    <text evidence="6">Belongs to the Nudix hydrolase family. NudC subfamily.</text>
</comment>
<dbReference type="GO" id="GO:0000287">
    <property type="term" value="F:magnesium ion binding"/>
    <property type="evidence" value="ECO:0007669"/>
    <property type="project" value="UniProtKB-UniRule"/>
</dbReference>
<comment type="catalytic activity">
    <reaction evidence="6">
        <text>NAD(+) + H2O = beta-nicotinamide D-ribonucleotide + AMP + 2 H(+)</text>
        <dbReference type="Rhea" id="RHEA:11800"/>
        <dbReference type="ChEBI" id="CHEBI:14649"/>
        <dbReference type="ChEBI" id="CHEBI:15377"/>
        <dbReference type="ChEBI" id="CHEBI:15378"/>
        <dbReference type="ChEBI" id="CHEBI:57540"/>
        <dbReference type="ChEBI" id="CHEBI:456215"/>
        <dbReference type="EC" id="3.6.1.22"/>
    </reaction>
</comment>
<comment type="function">
    <text evidence="6">mRNA decapping enzyme that specifically removes the nicotinamide adenine dinucleotide (NAD) cap from a subset of mRNAs by hydrolyzing the diphosphate linkage to produce nicotinamide mononucleotide (NMN) and 5' monophosphate mRNA. The NAD-cap is present at the 5'-end of some mRNAs and stabilizes RNA against 5'-processing. Has preference for mRNAs with a 5'-end purine. Catalyzes the hydrolysis of a broad range of dinucleotide pyrophosphates.</text>
</comment>
<comment type="cofactor">
    <cofactor evidence="6">
        <name>Zn(2+)</name>
        <dbReference type="ChEBI" id="CHEBI:29105"/>
    </cofactor>
    <text evidence="6">Binds 1 zinc ion per subunit.</text>
</comment>
<dbReference type="RefSeq" id="WP_130106003.1">
    <property type="nucleotide sequence ID" value="NZ_CP025781.1"/>
</dbReference>
<keyword evidence="5 6" id="KW-0464">Manganese</keyword>
<evidence type="ECO:0000256" key="1">
    <source>
        <dbReference type="ARBA" id="ARBA00022723"/>
    </source>
</evidence>
<comment type="caution">
    <text evidence="6">Lacks conserved residue(s) required for the propagation of feature annotation.</text>
</comment>
<dbReference type="EMBL" id="CP025781">
    <property type="protein sequence ID" value="QBC43425.1"/>
    <property type="molecule type" value="Genomic_DNA"/>
</dbReference>
<evidence type="ECO:0000259" key="7">
    <source>
        <dbReference type="PROSITE" id="PS51462"/>
    </source>
</evidence>
<dbReference type="NCBIfam" id="NF001299">
    <property type="entry name" value="PRK00241.1"/>
    <property type="match status" value="1"/>
</dbReference>
<feature type="binding site" evidence="6">
    <location>
        <position position="115"/>
    </location>
    <ligand>
        <name>Zn(2+)</name>
        <dbReference type="ChEBI" id="CHEBI:29105"/>
    </ligand>
</feature>
<keyword evidence="3 6" id="KW-0460">Magnesium</keyword>
<keyword evidence="9" id="KW-1185">Reference proteome</keyword>
<dbReference type="SUPFAM" id="SSF55811">
    <property type="entry name" value="Nudix"/>
    <property type="match status" value="2"/>
</dbReference>
<dbReference type="InterPro" id="IPR015376">
    <property type="entry name" value="Znr_NADH_PPase"/>
</dbReference>
<feature type="binding site" evidence="6">
    <location>
        <position position="172"/>
    </location>
    <ligand>
        <name>a divalent metal cation</name>
        <dbReference type="ChEBI" id="CHEBI:60240"/>
        <label>1</label>
    </ligand>
</feature>
<accession>A0A7G3G9K5</accession>
<comment type="catalytic activity">
    <reaction evidence="6">
        <text>NADH + H2O = reduced beta-nicotinamide D-ribonucleotide + AMP + 2 H(+)</text>
        <dbReference type="Rhea" id="RHEA:48868"/>
        <dbReference type="ChEBI" id="CHEBI:15377"/>
        <dbReference type="ChEBI" id="CHEBI:15378"/>
        <dbReference type="ChEBI" id="CHEBI:57945"/>
        <dbReference type="ChEBI" id="CHEBI:90832"/>
        <dbReference type="ChEBI" id="CHEBI:456215"/>
        <dbReference type="EC" id="3.6.1.22"/>
    </reaction>
</comment>
<dbReference type="PANTHER" id="PTHR11383:SF3">
    <property type="entry name" value="NAD(P)H PYROPHOSPHATASE NUDT13, MITOCHONDRIAL"/>
    <property type="match status" value="1"/>
</dbReference>
<feature type="binding site" evidence="6">
    <location>
        <position position="192"/>
    </location>
    <ligand>
        <name>a divalent metal cation</name>
        <dbReference type="ChEBI" id="CHEBI:60240"/>
        <label>3</label>
    </ligand>
</feature>
<feature type="binding site" evidence="6">
    <location>
        <position position="82"/>
    </location>
    <ligand>
        <name>substrate</name>
    </ligand>
</feature>
<evidence type="ECO:0000313" key="9">
    <source>
        <dbReference type="Proteomes" id="UP000515917"/>
    </source>
</evidence>
<name>A0A7G3G9K5_9NEIS</name>
<dbReference type="Gene3D" id="3.90.79.10">
    <property type="entry name" value="Nucleoside Triphosphate Pyrophosphohydrolase"/>
    <property type="match status" value="1"/>
</dbReference>
<proteinExistence type="inferred from homology"/>
<comment type="catalytic activity">
    <reaction evidence="6">
        <text>a 5'-end NAD(+)-phospho-ribonucleoside in mRNA + H2O = a 5'-end phospho-adenosine-phospho-ribonucleoside in mRNA + beta-nicotinamide D-ribonucleotide + 2 H(+)</text>
        <dbReference type="Rhea" id="RHEA:60876"/>
        <dbReference type="Rhea" id="RHEA-COMP:15698"/>
        <dbReference type="Rhea" id="RHEA-COMP:15719"/>
        <dbReference type="ChEBI" id="CHEBI:14649"/>
        <dbReference type="ChEBI" id="CHEBI:15377"/>
        <dbReference type="ChEBI" id="CHEBI:15378"/>
        <dbReference type="ChEBI" id="CHEBI:144029"/>
        <dbReference type="ChEBI" id="CHEBI:144051"/>
    </reaction>
</comment>
<dbReference type="HAMAP" id="MF_00297">
    <property type="entry name" value="Nudix_NudC"/>
    <property type="match status" value="1"/>
</dbReference>
<dbReference type="InterPro" id="IPR000086">
    <property type="entry name" value="NUDIX_hydrolase_dom"/>
</dbReference>
<evidence type="ECO:0000256" key="3">
    <source>
        <dbReference type="ARBA" id="ARBA00022842"/>
    </source>
</evidence>
<dbReference type="InterPro" id="IPR022925">
    <property type="entry name" value="RNA_Hydrolase_NudC"/>
</dbReference>
<dbReference type="GO" id="GO:0030145">
    <property type="term" value="F:manganese ion binding"/>
    <property type="evidence" value="ECO:0007669"/>
    <property type="project" value="UniProtKB-UniRule"/>
</dbReference>
<evidence type="ECO:0000256" key="2">
    <source>
        <dbReference type="ARBA" id="ARBA00022801"/>
    </source>
</evidence>
<reference evidence="8 9" key="1">
    <citation type="submission" date="2018-01" db="EMBL/GenBank/DDBJ databases">
        <title>Genome sequence of Iodobacter sp. strain PCH194 isolated from Indian Trans-Himalaya.</title>
        <authorList>
            <person name="Kumar V."/>
            <person name="Thakur V."/>
            <person name="Kumar S."/>
            <person name="Singh D."/>
        </authorList>
    </citation>
    <scope>NUCLEOTIDE SEQUENCE [LARGE SCALE GENOMIC DNA]</scope>
    <source>
        <strain evidence="8 9">PCH194</strain>
    </source>
</reference>
<evidence type="ECO:0000256" key="6">
    <source>
        <dbReference type="HAMAP-Rule" id="MF_00297"/>
    </source>
</evidence>
<feature type="binding site" evidence="6">
    <location>
        <position position="188"/>
    </location>
    <ligand>
        <name>a divalent metal cation</name>
        <dbReference type="ChEBI" id="CHEBI:60240"/>
        <label>3</label>
    </ligand>
</feature>
<keyword evidence="4 6" id="KW-0520">NAD</keyword>
<feature type="binding site" evidence="6">
    <location>
        <position position="192"/>
    </location>
    <ligand>
        <name>a divalent metal cation</name>
        <dbReference type="ChEBI" id="CHEBI:60240"/>
        <label>1</label>
    </ligand>
</feature>
<dbReference type="PROSITE" id="PS51462">
    <property type="entry name" value="NUDIX"/>
    <property type="match status" value="1"/>
</dbReference>
<dbReference type="Proteomes" id="UP000515917">
    <property type="component" value="Chromosome"/>
</dbReference>
<evidence type="ECO:0000313" key="8">
    <source>
        <dbReference type="EMBL" id="QBC43425.1"/>
    </source>
</evidence>
<keyword evidence="2 6" id="KW-0378">Hydrolase</keyword>